<dbReference type="AlphaFoldDB" id="A0A370GS77"/>
<organism evidence="1 2">
    <name type="scientific">Aquicella lusitana</name>
    <dbReference type="NCBI Taxonomy" id="254246"/>
    <lineage>
        <taxon>Bacteria</taxon>
        <taxon>Pseudomonadati</taxon>
        <taxon>Pseudomonadota</taxon>
        <taxon>Gammaproteobacteria</taxon>
        <taxon>Legionellales</taxon>
        <taxon>Coxiellaceae</taxon>
        <taxon>Aquicella</taxon>
    </lineage>
</organism>
<comment type="caution">
    <text evidence="1">The sequence shown here is derived from an EMBL/GenBank/DDBJ whole genome shotgun (WGS) entry which is preliminary data.</text>
</comment>
<sequence>MDVRQNEQRFKMIIQYAYSEIPKIVLDYLNQKLPDQRFFPMYCSKANMLLNQLGLINGKNITYQQKVEMLEPLLREYVINKIGGAHLQTALGDIYQVVNSTKSLNSTNFYQTPNSSINKT</sequence>
<dbReference type="RefSeq" id="WP_114833847.1">
    <property type="nucleotide sequence ID" value="NZ_LR699114.1"/>
</dbReference>
<proteinExistence type="predicted"/>
<dbReference type="EMBL" id="QQAX01000005">
    <property type="protein sequence ID" value="RDI46552.1"/>
    <property type="molecule type" value="Genomic_DNA"/>
</dbReference>
<accession>A0A370GS77</accession>
<reference evidence="1 2" key="1">
    <citation type="submission" date="2018-07" db="EMBL/GenBank/DDBJ databases">
        <title>Genomic Encyclopedia of Type Strains, Phase IV (KMG-IV): sequencing the most valuable type-strain genomes for metagenomic binning, comparative biology and taxonomic classification.</title>
        <authorList>
            <person name="Goeker M."/>
        </authorList>
    </citation>
    <scope>NUCLEOTIDE SEQUENCE [LARGE SCALE GENOMIC DNA]</scope>
    <source>
        <strain evidence="1 2">DSM 16500</strain>
    </source>
</reference>
<gene>
    <name evidence="1" type="ORF">C8D86_10576</name>
</gene>
<dbReference type="Proteomes" id="UP000254720">
    <property type="component" value="Unassembled WGS sequence"/>
</dbReference>
<keyword evidence="2" id="KW-1185">Reference proteome</keyword>
<protein>
    <submittedName>
        <fullName evidence="1">Uncharacterized protein</fullName>
    </submittedName>
</protein>
<evidence type="ECO:0000313" key="1">
    <source>
        <dbReference type="EMBL" id="RDI46552.1"/>
    </source>
</evidence>
<evidence type="ECO:0000313" key="2">
    <source>
        <dbReference type="Proteomes" id="UP000254720"/>
    </source>
</evidence>
<name>A0A370GS77_9COXI</name>